<sequence length="153" mass="18032">MGALYLTLTKSYKAENPMGGEIFLDVKDYHLTDDFLHIDHRVLTKDCMVVEMTTTIARRYIVDIQAFVNARDLNNYLGRYDHVYQPYWGNPNISYVIEREFKDGPYRFNLDNEVVDVVEGEGELIITYTSGTKIKYPKSEALRWRVIDYKKMR</sequence>
<name>A0A8S5LSG9_9CAUD</name>
<reference evidence="1" key="1">
    <citation type="journal article" date="2021" name="Proc. Natl. Acad. Sci. U.S.A.">
        <title>A Catalog of Tens of Thousands of Viruses from Human Metagenomes Reveals Hidden Associations with Chronic Diseases.</title>
        <authorList>
            <person name="Tisza M.J."/>
            <person name="Buck C.B."/>
        </authorList>
    </citation>
    <scope>NUCLEOTIDE SEQUENCE</scope>
    <source>
        <strain evidence="1">CtYBm1</strain>
    </source>
</reference>
<proteinExistence type="predicted"/>
<accession>A0A8S5LSG9</accession>
<protein>
    <submittedName>
        <fullName evidence="1">Uncharacterized protein</fullName>
    </submittedName>
</protein>
<dbReference type="EMBL" id="BK014726">
    <property type="protein sequence ID" value="DAD72791.1"/>
    <property type="molecule type" value="Genomic_DNA"/>
</dbReference>
<evidence type="ECO:0000313" key="1">
    <source>
        <dbReference type="EMBL" id="DAD72791.1"/>
    </source>
</evidence>
<organism evidence="1">
    <name type="scientific">Siphoviridae sp. ctYBm1</name>
    <dbReference type="NCBI Taxonomy" id="2826374"/>
    <lineage>
        <taxon>Viruses</taxon>
        <taxon>Duplodnaviria</taxon>
        <taxon>Heunggongvirae</taxon>
        <taxon>Uroviricota</taxon>
        <taxon>Caudoviricetes</taxon>
    </lineage>
</organism>